<protein>
    <submittedName>
        <fullName evidence="2">Uncharacterized protein</fullName>
    </submittedName>
</protein>
<accession>A0A9P6A060</accession>
<keyword evidence="3" id="KW-1185">Reference proteome</keyword>
<feature type="chain" id="PRO_5040310454" evidence="1">
    <location>
        <begin position="20"/>
        <end position="92"/>
    </location>
</feature>
<sequence>MCWLSCLTLLATLLLPCYTLDPVQVTVPALPSSKNVVHPNFLGISLKLSFLDEYFGKNTSSILPAVINYLQTIQACTSNVPLCLWIGSNLNG</sequence>
<dbReference type="OrthoDB" id="2796951at2759"/>
<evidence type="ECO:0000313" key="3">
    <source>
        <dbReference type="Proteomes" id="UP000807025"/>
    </source>
</evidence>
<feature type="signal peptide" evidence="1">
    <location>
        <begin position="1"/>
        <end position="19"/>
    </location>
</feature>
<reference evidence="2" key="1">
    <citation type="submission" date="2020-11" db="EMBL/GenBank/DDBJ databases">
        <authorList>
            <consortium name="DOE Joint Genome Institute"/>
            <person name="Ahrendt S."/>
            <person name="Riley R."/>
            <person name="Andreopoulos W."/>
            <person name="Labutti K."/>
            <person name="Pangilinan J."/>
            <person name="Ruiz-Duenas F.J."/>
            <person name="Barrasa J.M."/>
            <person name="Sanchez-Garcia M."/>
            <person name="Camarero S."/>
            <person name="Miyauchi S."/>
            <person name="Serrano A."/>
            <person name="Linde D."/>
            <person name="Babiker R."/>
            <person name="Drula E."/>
            <person name="Ayuso-Fernandez I."/>
            <person name="Pacheco R."/>
            <person name="Padilla G."/>
            <person name="Ferreira P."/>
            <person name="Barriuso J."/>
            <person name="Kellner H."/>
            <person name="Castanera R."/>
            <person name="Alfaro M."/>
            <person name="Ramirez L."/>
            <person name="Pisabarro A.G."/>
            <person name="Kuo A."/>
            <person name="Tritt A."/>
            <person name="Lipzen A."/>
            <person name="He G."/>
            <person name="Yan M."/>
            <person name="Ng V."/>
            <person name="Cullen D."/>
            <person name="Martin F."/>
            <person name="Rosso M.-N."/>
            <person name="Henrissat B."/>
            <person name="Hibbett D."/>
            <person name="Martinez A.T."/>
            <person name="Grigoriev I.V."/>
        </authorList>
    </citation>
    <scope>NUCLEOTIDE SEQUENCE</scope>
    <source>
        <strain evidence="2">ATCC 90797</strain>
    </source>
</reference>
<proteinExistence type="predicted"/>
<name>A0A9P6A060_PLEER</name>
<keyword evidence="1" id="KW-0732">Signal</keyword>
<evidence type="ECO:0000313" key="2">
    <source>
        <dbReference type="EMBL" id="KAF9495464.1"/>
    </source>
</evidence>
<dbReference type="EMBL" id="MU154562">
    <property type="protein sequence ID" value="KAF9495464.1"/>
    <property type="molecule type" value="Genomic_DNA"/>
</dbReference>
<dbReference type="AlphaFoldDB" id="A0A9P6A060"/>
<evidence type="ECO:0000256" key="1">
    <source>
        <dbReference type="SAM" id="SignalP"/>
    </source>
</evidence>
<dbReference type="Proteomes" id="UP000807025">
    <property type="component" value="Unassembled WGS sequence"/>
</dbReference>
<organism evidence="2 3">
    <name type="scientific">Pleurotus eryngii</name>
    <name type="common">Boletus of the steppes</name>
    <dbReference type="NCBI Taxonomy" id="5323"/>
    <lineage>
        <taxon>Eukaryota</taxon>
        <taxon>Fungi</taxon>
        <taxon>Dikarya</taxon>
        <taxon>Basidiomycota</taxon>
        <taxon>Agaricomycotina</taxon>
        <taxon>Agaricomycetes</taxon>
        <taxon>Agaricomycetidae</taxon>
        <taxon>Agaricales</taxon>
        <taxon>Pleurotineae</taxon>
        <taxon>Pleurotaceae</taxon>
        <taxon>Pleurotus</taxon>
    </lineage>
</organism>
<comment type="caution">
    <text evidence="2">The sequence shown here is derived from an EMBL/GenBank/DDBJ whole genome shotgun (WGS) entry which is preliminary data.</text>
</comment>
<gene>
    <name evidence="2" type="ORF">BDN71DRAFT_1447655</name>
</gene>